<name>R7UTT6_CAPTE</name>
<reference evidence="12" key="1">
    <citation type="submission" date="2012-12" db="EMBL/GenBank/DDBJ databases">
        <authorList>
            <person name="Hellsten U."/>
            <person name="Grimwood J."/>
            <person name="Chapman J.A."/>
            <person name="Shapiro H."/>
            <person name="Aerts A."/>
            <person name="Otillar R.P."/>
            <person name="Terry A.Y."/>
            <person name="Boore J.L."/>
            <person name="Simakov O."/>
            <person name="Marletaz F."/>
            <person name="Cho S.-J."/>
            <person name="Edsinger-Gonzales E."/>
            <person name="Havlak P."/>
            <person name="Kuo D.-H."/>
            <person name="Larsson T."/>
            <person name="Lv J."/>
            <person name="Arendt D."/>
            <person name="Savage R."/>
            <person name="Osoegawa K."/>
            <person name="de Jong P."/>
            <person name="Lindberg D.R."/>
            <person name="Seaver E.C."/>
            <person name="Weisblat D.A."/>
            <person name="Putnam N.H."/>
            <person name="Grigoriev I.V."/>
            <person name="Rokhsar D.S."/>
        </authorList>
    </citation>
    <scope>NUCLEOTIDE SEQUENCE</scope>
    <source>
        <strain evidence="12">I ESC-2004</strain>
    </source>
</reference>
<comment type="function">
    <text evidence="9">Structural component of the gap junctions.</text>
</comment>
<evidence type="ECO:0000256" key="5">
    <source>
        <dbReference type="ARBA" id="ARBA00022989"/>
    </source>
</evidence>
<evidence type="ECO:0000313" key="10">
    <source>
        <dbReference type="EMBL" id="ELU06821.1"/>
    </source>
</evidence>
<dbReference type="InterPro" id="IPR000990">
    <property type="entry name" value="Innexin"/>
</dbReference>
<dbReference type="GO" id="GO:0005886">
    <property type="term" value="C:plasma membrane"/>
    <property type="evidence" value="ECO:0007669"/>
    <property type="project" value="UniProtKB-SubCell"/>
</dbReference>
<dbReference type="EnsemblMetazoa" id="CapteT194468">
    <property type="protein sequence ID" value="CapteP194468"/>
    <property type="gene ID" value="CapteG194468"/>
</dbReference>
<dbReference type="FunCoup" id="R7UTT6">
    <property type="interactions" value="115"/>
</dbReference>
<dbReference type="PANTHER" id="PTHR11893:SF36">
    <property type="entry name" value="INNEXIN-5"/>
    <property type="match status" value="1"/>
</dbReference>
<feature type="transmembrane region" description="Helical" evidence="9">
    <location>
        <begin position="291"/>
        <end position="315"/>
    </location>
</feature>
<keyword evidence="7 9" id="KW-0472">Membrane</keyword>
<organism evidence="10">
    <name type="scientific">Capitella teleta</name>
    <name type="common">Polychaete worm</name>
    <dbReference type="NCBI Taxonomy" id="283909"/>
    <lineage>
        <taxon>Eukaryota</taxon>
        <taxon>Metazoa</taxon>
        <taxon>Spiralia</taxon>
        <taxon>Lophotrochozoa</taxon>
        <taxon>Annelida</taxon>
        <taxon>Polychaeta</taxon>
        <taxon>Sedentaria</taxon>
        <taxon>Scolecida</taxon>
        <taxon>Capitellidae</taxon>
        <taxon>Capitella</taxon>
    </lineage>
</organism>
<evidence type="ECO:0000256" key="2">
    <source>
        <dbReference type="ARBA" id="ARBA00022448"/>
    </source>
</evidence>
<reference evidence="10 12" key="2">
    <citation type="journal article" date="2013" name="Nature">
        <title>Insights into bilaterian evolution from three spiralian genomes.</title>
        <authorList>
            <person name="Simakov O."/>
            <person name="Marletaz F."/>
            <person name="Cho S.J."/>
            <person name="Edsinger-Gonzales E."/>
            <person name="Havlak P."/>
            <person name="Hellsten U."/>
            <person name="Kuo D.H."/>
            <person name="Larsson T."/>
            <person name="Lv J."/>
            <person name="Arendt D."/>
            <person name="Savage R."/>
            <person name="Osoegawa K."/>
            <person name="de Jong P."/>
            <person name="Grimwood J."/>
            <person name="Chapman J.A."/>
            <person name="Shapiro H."/>
            <person name="Aerts A."/>
            <person name="Otillar R.P."/>
            <person name="Terry A.Y."/>
            <person name="Boore J.L."/>
            <person name="Grigoriev I.V."/>
            <person name="Lindberg D.R."/>
            <person name="Seaver E.C."/>
            <person name="Weisblat D.A."/>
            <person name="Putnam N.H."/>
            <person name="Rokhsar D.S."/>
        </authorList>
    </citation>
    <scope>NUCLEOTIDE SEQUENCE</scope>
    <source>
        <strain evidence="10 12">I ESC-2004</strain>
    </source>
</reference>
<comment type="caution">
    <text evidence="9">Lacks conserved residue(s) required for the propagation of feature annotation.</text>
</comment>
<sequence length="413" mass="47574">MEKIVALVSAAPQARSANDDDFADRLSSRYSVVLLVVFAVVVSANQYIGSPITCWAPVHFTGSHTKFATSFCWVRNTYYLPWDDQVPYAHEDEKRQTVTYYQWIPFILLGQAILFYLPTIIWHGLNSKAGVDADNILECAHSFSRAEKIENRERTLRLLTNQMDRFLKSRDQDENDGCHCDLKHLLSATCCRICGRRLGNYLVILFMVSKVFYIANAIGQLFVLSEILSISYSNYGFDVMSGMVADHDWTESAHVAFPRVTFCDFDVRRLGNVHRYTVQCVLPLNLYNEKIYMFIWFWLIFVAVVSMLSFFVWLIRFLFRSDRRMFINNHLKMGDKVFDKNDKKLCNKFLNNYLKQDGAFLLRLIAHNTNSITTTEVTCAISRSPHPLHSIISLTVTCPAVKMYLCDARSTVA</sequence>
<dbReference type="GO" id="GO:0005921">
    <property type="term" value="C:gap junction"/>
    <property type="evidence" value="ECO:0007669"/>
    <property type="project" value="UniProtKB-UniRule"/>
</dbReference>
<dbReference type="EMBL" id="AMQN01007314">
    <property type="status" value="NOT_ANNOTATED_CDS"/>
    <property type="molecule type" value="Genomic_DNA"/>
</dbReference>
<keyword evidence="3" id="KW-1003">Cell membrane</keyword>
<proteinExistence type="inferred from homology"/>
<dbReference type="Proteomes" id="UP000014760">
    <property type="component" value="Unassembled WGS sequence"/>
</dbReference>
<dbReference type="STRING" id="283909.R7UTT6"/>
<dbReference type="HOGENOM" id="CLU_035763_0_1_1"/>
<comment type="subcellular location">
    <subcellularLocation>
        <location evidence="1 9">Cell membrane</location>
        <topology evidence="1 9">Multi-pass membrane protein</topology>
    </subcellularLocation>
</comment>
<comment type="similarity">
    <text evidence="9">Belongs to the pannexin family.</text>
</comment>
<dbReference type="PROSITE" id="PS51013">
    <property type="entry name" value="PANNEXIN"/>
    <property type="match status" value="1"/>
</dbReference>
<dbReference type="Pfam" id="PF00876">
    <property type="entry name" value="Innexin"/>
    <property type="match status" value="1"/>
</dbReference>
<dbReference type="PRINTS" id="PR01262">
    <property type="entry name" value="INNEXIN"/>
</dbReference>
<evidence type="ECO:0000313" key="12">
    <source>
        <dbReference type="Proteomes" id="UP000014760"/>
    </source>
</evidence>
<evidence type="ECO:0000256" key="9">
    <source>
        <dbReference type="RuleBase" id="RU010713"/>
    </source>
</evidence>
<accession>R7UTT6</accession>
<feature type="transmembrane region" description="Helical" evidence="9">
    <location>
        <begin position="26"/>
        <end position="44"/>
    </location>
</feature>
<dbReference type="EMBL" id="KB300390">
    <property type="protein sequence ID" value="ELU06821.1"/>
    <property type="molecule type" value="Genomic_DNA"/>
</dbReference>
<feature type="transmembrane region" description="Helical" evidence="9">
    <location>
        <begin position="201"/>
        <end position="223"/>
    </location>
</feature>
<evidence type="ECO:0000256" key="8">
    <source>
        <dbReference type="ARBA" id="ARBA00023303"/>
    </source>
</evidence>
<dbReference type="OMA" id="QFTRTWE"/>
<evidence type="ECO:0000256" key="6">
    <source>
        <dbReference type="ARBA" id="ARBA00023065"/>
    </source>
</evidence>
<protein>
    <recommendedName>
        <fullName evidence="9">Innexin</fullName>
    </recommendedName>
</protein>
<evidence type="ECO:0000256" key="3">
    <source>
        <dbReference type="ARBA" id="ARBA00022475"/>
    </source>
</evidence>
<keyword evidence="2 9" id="KW-0813">Transport</keyword>
<evidence type="ECO:0000313" key="11">
    <source>
        <dbReference type="EnsemblMetazoa" id="CapteP194468"/>
    </source>
</evidence>
<dbReference type="GO" id="GO:0034220">
    <property type="term" value="P:monoatomic ion transmembrane transport"/>
    <property type="evidence" value="ECO:0007669"/>
    <property type="project" value="UniProtKB-KW"/>
</dbReference>
<keyword evidence="5 9" id="KW-1133">Transmembrane helix</keyword>
<evidence type="ECO:0000256" key="4">
    <source>
        <dbReference type="ARBA" id="ARBA00022692"/>
    </source>
</evidence>
<dbReference type="OrthoDB" id="6268855at2759"/>
<gene>
    <name evidence="9" type="primary">inx</name>
    <name evidence="10" type="ORF">CAPTEDRAFT_194468</name>
</gene>
<keyword evidence="4 9" id="KW-0812">Transmembrane</keyword>
<evidence type="ECO:0000256" key="1">
    <source>
        <dbReference type="ARBA" id="ARBA00004651"/>
    </source>
</evidence>
<evidence type="ECO:0000256" key="7">
    <source>
        <dbReference type="ARBA" id="ARBA00023136"/>
    </source>
</evidence>
<keyword evidence="6 9" id="KW-0406">Ion transport</keyword>
<keyword evidence="12" id="KW-1185">Reference proteome</keyword>
<dbReference type="AlphaFoldDB" id="R7UTT6"/>
<reference evidence="11" key="3">
    <citation type="submission" date="2015-06" db="UniProtKB">
        <authorList>
            <consortium name="EnsemblMetazoa"/>
        </authorList>
    </citation>
    <scope>IDENTIFICATION</scope>
</reference>
<dbReference type="PANTHER" id="PTHR11893">
    <property type="entry name" value="INNEXIN"/>
    <property type="match status" value="1"/>
</dbReference>
<keyword evidence="8 9" id="KW-0407">Ion channel</keyword>